<gene>
    <name evidence="1" type="ORF">METZ01_LOCUS225973</name>
</gene>
<reference evidence="1" key="1">
    <citation type="submission" date="2018-05" db="EMBL/GenBank/DDBJ databases">
        <authorList>
            <person name="Lanie J.A."/>
            <person name="Ng W.-L."/>
            <person name="Kazmierczak K.M."/>
            <person name="Andrzejewski T.M."/>
            <person name="Davidsen T.M."/>
            <person name="Wayne K.J."/>
            <person name="Tettelin H."/>
            <person name="Glass J.I."/>
            <person name="Rusch D."/>
            <person name="Podicherti R."/>
            <person name="Tsui H.-C.T."/>
            <person name="Winkler M.E."/>
        </authorList>
    </citation>
    <scope>NUCLEOTIDE SEQUENCE</scope>
</reference>
<proteinExistence type="predicted"/>
<accession>A0A382GDW7</accession>
<organism evidence="1">
    <name type="scientific">marine metagenome</name>
    <dbReference type="NCBI Taxonomy" id="408172"/>
    <lineage>
        <taxon>unclassified sequences</taxon>
        <taxon>metagenomes</taxon>
        <taxon>ecological metagenomes</taxon>
    </lineage>
</organism>
<name>A0A382GDW7_9ZZZZ</name>
<dbReference type="EMBL" id="UINC01054882">
    <property type="protein sequence ID" value="SVB73119.1"/>
    <property type="molecule type" value="Genomic_DNA"/>
</dbReference>
<protein>
    <submittedName>
        <fullName evidence="1">Uncharacterized protein</fullName>
    </submittedName>
</protein>
<dbReference type="AlphaFoldDB" id="A0A382GDW7"/>
<evidence type="ECO:0000313" key="1">
    <source>
        <dbReference type="EMBL" id="SVB73119.1"/>
    </source>
</evidence>
<sequence>MRLRPIFAKSIKDTHKPFGGIVGDAHVLSWKCMA</sequence>